<feature type="domain" description="MYND-type" evidence="9">
    <location>
        <begin position="251"/>
        <end position="290"/>
    </location>
</feature>
<dbReference type="InterPro" id="IPR011990">
    <property type="entry name" value="TPR-like_helical_dom_sf"/>
</dbReference>
<evidence type="ECO:0000313" key="11">
    <source>
        <dbReference type="Proteomes" id="UP001627154"/>
    </source>
</evidence>
<dbReference type="PROSITE" id="PS01360">
    <property type="entry name" value="ZF_MYND_1"/>
    <property type="match status" value="1"/>
</dbReference>
<evidence type="ECO:0000256" key="4">
    <source>
        <dbReference type="ARBA" id="ARBA00022723"/>
    </source>
</evidence>
<dbReference type="Gene3D" id="2.170.270.10">
    <property type="entry name" value="SET domain"/>
    <property type="match status" value="1"/>
</dbReference>
<evidence type="ECO:0000256" key="2">
    <source>
        <dbReference type="ARBA" id="ARBA00022679"/>
    </source>
</evidence>
<evidence type="ECO:0000259" key="9">
    <source>
        <dbReference type="PROSITE" id="PS50865"/>
    </source>
</evidence>
<evidence type="ECO:0000256" key="3">
    <source>
        <dbReference type="ARBA" id="ARBA00022691"/>
    </source>
</evidence>
<evidence type="ECO:0000313" key="10">
    <source>
        <dbReference type="EMBL" id="KAL3385140.1"/>
    </source>
</evidence>
<keyword evidence="2" id="KW-0808">Transferase</keyword>
<accession>A0ABD2VX96</accession>
<dbReference type="GO" id="GO:0008276">
    <property type="term" value="F:protein methyltransferase activity"/>
    <property type="evidence" value="ECO:0007669"/>
    <property type="project" value="UniProtKB-ARBA"/>
</dbReference>
<evidence type="ECO:0000256" key="7">
    <source>
        <dbReference type="PROSITE-ProRule" id="PRU00134"/>
    </source>
</evidence>
<dbReference type="SUPFAM" id="SSF144232">
    <property type="entry name" value="HIT/MYND zinc finger-like"/>
    <property type="match status" value="1"/>
</dbReference>
<dbReference type="PANTHER" id="PTHR46165:SF2">
    <property type="entry name" value="SET AND MYND DOMAIN-CONTAINING PROTEIN 4"/>
    <property type="match status" value="1"/>
</dbReference>
<dbReference type="SUPFAM" id="SSF82199">
    <property type="entry name" value="SET domain"/>
    <property type="match status" value="1"/>
</dbReference>
<dbReference type="InterPro" id="IPR001214">
    <property type="entry name" value="SET_dom"/>
</dbReference>
<dbReference type="GO" id="GO:0032259">
    <property type="term" value="P:methylation"/>
    <property type="evidence" value="ECO:0007669"/>
    <property type="project" value="UniProtKB-KW"/>
</dbReference>
<reference evidence="10 11" key="1">
    <citation type="journal article" date="2024" name="bioRxiv">
        <title>A reference genome for Trichogramma kaykai: A tiny desert-dwelling parasitoid wasp with competing sex-ratio distorters.</title>
        <authorList>
            <person name="Culotta J."/>
            <person name="Lindsey A.R."/>
        </authorList>
    </citation>
    <scope>NUCLEOTIDE SEQUENCE [LARGE SCALE GENOMIC DNA]</scope>
    <source>
        <strain evidence="10 11">KSX58</strain>
    </source>
</reference>
<keyword evidence="11" id="KW-1185">Reference proteome</keyword>
<comment type="caution">
    <text evidence="10">The sequence shown here is derived from an EMBL/GenBank/DDBJ whole genome shotgun (WGS) entry which is preliminary data.</text>
</comment>
<keyword evidence="4" id="KW-0479">Metal-binding</keyword>
<evidence type="ECO:0008006" key="12">
    <source>
        <dbReference type="Google" id="ProtNLM"/>
    </source>
</evidence>
<dbReference type="AlphaFoldDB" id="A0ABD2VX96"/>
<dbReference type="Gene3D" id="1.10.220.160">
    <property type="match status" value="1"/>
</dbReference>
<dbReference type="InterPro" id="IPR002893">
    <property type="entry name" value="Znf_MYND"/>
</dbReference>
<dbReference type="PANTHER" id="PTHR46165">
    <property type="entry name" value="SET AND MYND DOMAIN-CONTAINING PROTEIN 4"/>
    <property type="match status" value="1"/>
</dbReference>
<keyword evidence="1" id="KW-0489">Methyltransferase</keyword>
<keyword evidence="5 7" id="KW-0863">Zinc-finger</keyword>
<evidence type="ECO:0000256" key="5">
    <source>
        <dbReference type="ARBA" id="ARBA00022771"/>
    </source>
</evidence>
<dbReference type="Proteomes" id="UP001627154">
    <property type="component" value="Unassembled WGS sequence"/>
</dbReference>
<dbReference type="InterPro" id="IPR046341">
    <property type="entry name" value="SET_dom_sf"/>
</dbReference>
<evidence type="ECO:0000256" key="1">
    <source>
        <dbReference type="ARBA" id="ARBA00022603"/>
    </source>
</evidence>
<dbReference type="SUPFAM" id="SSF48452">
    <property type="entry name" value="TPR-like"/>
    <property type="match status" value="1"/>
</dbReference>
<keyword evidence="6" id="KW-0862">Zinc</keyword>
<dbReference type="Pfam" id="PF00856">
    <property type="entry name" value="SET"/>
    <property type="match status" value="1"/>
</dbReference>
<dbReference type="GO" id="GO:0008757">
    <property type="term" value="F:S-adenosylmethionine-dependent methyltransferase activity"/>
    <property type="evidence" value="ECO:0007669"/>
    <property type="project" value="UniProtKB-ARBA"/>
</dbReference>
<dbReference type="GO" id="GO:0008170">
    <property type="term" value="F:N-methyltransferase activity"/>
    <property type="evidence" value="ECO:0007669"/>
    <property type="project" value="UniProtKB-ARBA"/>
</dbReference>
<proteinExistence type="predicted"/>
<dbReference type="PROSITE" id="PS50280">
    <property type="entry name" value="SET"/>
    <property type="match status" value="1"/>
</dbReference>
<dbReference type="InterPro" id="IPR052097">
    <property type="entry name" value="SET-MYND_domain_protein"/>
</dbReference>
<evidence type="ECO:0000259" key="8">
    <source>
        <dbReference type="PROSITE" id="PS50280"/>
    </source>
</evidence>
<protein>
    <recommendedName>
        <fullName evidence="12">SET domain-containing protein</fullName>
    </recommendedName>
</protein>
<dbReference type="EMBL" id="JBJJXI010000159">
    <property type="protein sequence ID" value="KAL3385140.1"/>
    <property type="molecule type" value="Genomic_DNA"/>
</dbReference>
<dbReference type="Gene3D" id="1.25.40.10">
    <property type="entry name" value="Tetratricopeptide repeat domain"/>
    <property type="match status" value="1"/>
</dbReference>
<name>A0ABD2VX96_9HYME</name>
<sequence length="629" mass="72703">MTILDAECAAIIYTLSRPQCKDFASRLDIKYKIKNGRESAQARKEGTDLENKENHTDEDHKMILCLYNKSIAYAPRESKQLMYAYSNQAYSLMHVDKFNEAIDRLDRAIQLTDSIQLKLKLYCQKAICLAALGSSVKDDLMREIDQIFEVSNLPVESANFILNIIRKTKSEVATMKKFKPKNQEFLQEKQRYNKIIMDREKVDPFDFVEIKQTENMGRGLYAKTDFKTGDLVLVEKPYLIGPNFSNRYVFCSHCLSVAWTGIPCETCHDYIFCSLKCKNMAWEEYHCIECSITPYLILCDPEITLLIHTSLKFLISLVKDNKTIQELKSKLKISTNGQVKMMNDKSDQKINLFNELMSLSYTSSLYQNIIFNTVKALICMAKYTSFFSEKLKNRDYEDLSKDEDFLFFGSLLLRLVHIEIVNVHEISDPIFESNNLLAKKSTRSRGYCLGLISSMTNHSCAPNIRRCFTDDMKHVFYATEPIASGTELLDSYTDCFYESPLTLRIEQRKNFVCKCIACEQDWPPLFSPLVQKAFMDHKMKFEPTTYSAETNFIKRIYPLVAKMNDPNYSIGKDLMQTLTDLMNEIASVLPQPSLARCTLLQVLDEIFVRYYGLTEPFENICSTLLPVKF</sequence>
<gene>
    <name evidence="10" type="ORF">TKK_019143</name>
</gene>
<keyword evidence="3" id="KW-0949">S-adenosyl-L-methionine</keyword>
<evidence type="ECO:0000256" key="6">
    <source>
        <dbReference type="ARBA" id="ARBA00022833"/>
    </source>
</evidence>
<feature type="domain" description="SET" evidence="8">
    <location>
        <begin position="206"/>
        <end position="493"/>
    </location>
</feature>
<dbReference type="Gene3D" id="6.10.140.2220">
    <property type="match status" value="1"/>
</dbReference>
<dbReference type="PROSITE" id="PS50865">
    <property type="entry name" value="ZF_MYND_2"/>
    <property type="match status" value="1"/>
</dbReference>
<dbReference type="SMART" id="SM00317">
    <property type="entry name" value="SET"/>
    <property type="match status" value="1"/>
</dbReference>
<dbReference type="GO" id="GO:0008270">
    <property type="term" value="F:zinc ion binding"/>
    <property type="evidence" value="ECO:0007669"/>
    <property type="project" value="UniProtKB-KW"/>
</dbReference>
<organism evidence="10 11">
    <name type="scientific">Trichogramma kaykai</name>
    <dbReference type="NCBI Taxonomy" id="54128"/>
    <lineage>
        <taxon>Eukaryota</taxon>
        <taxon>Metazoa</taxon>
        <taxon>Ecdysozoa</taxon>
        <taxon>Arthropoda</taxon>
        <taxon>Hexapoda</taxon>
        <taxon>Insecta</taxon>
        <taxon>Pterygota</taxon>
        <taxon>Neoptera</taxon>
        <taxon>Endopterygota</taxon>
        <taxon>Hymenoptera</taxon>
        <taxon>Apocrita</taxon>
        <taxon>Proctotrupomorpha</taxon>
        <taxon>Chalcidoidea</taxon>
        <taxon>Trichogrammatidae</taxon>
        <taxon>Trichogramma</taxon>
    </lineage>
</organism>